<organism evidence="2 3">
    <name type="scientific">Cytobacillus spartinae</name>
    <dbReference type="NCBI Taxonomy" id="3299023"/>
    <lineage>
        <taxon>Bacteria</taxon>
        <taxon>Bacillati</taxon>
        <taxon>Bacillota</taxon>
        <taxon>Bacilli</taxon>
        <taxon>Bacillales</taxon>
        <taxon>Bacillaceae</taxon>
        <taxon>Cytobacillus</taxon>
    </lineage>
</organism>
<keyword evidence="3" id="KW-1185">Reference proteome</keyword>
<dbReference type="EMBL" id="JBIACK010000005">
    <property type="protein sequence ID" value="MFE8701506.1"/>
    <property type="molecule type" value="Genomic_DNA"/>
</dbReference>
<evidence type="ECO:0000313" key="3">
    <source>
        <dbReference type="Proteomes" id="UP001601059"/>
    </source>
</evidence>
<proteinExistence type="predicted"/>
<dbReference type="Pfam" id="PF07553">
    <property type="entry name" value="Lipoprotein_Ltp"/>
    <property type="match status" value="1"/>
</dbReference>
<accession>A0ABW6KBD2</accession>
<sequence length="31" mass="3463">MKNGNPCPPSFSEYGEKCTPEEAQYAIDNLE</sequence>
<keyword evidence="2" id="KW-0449">Lipoprotein</keyword>
<name>A0ABW6KBD2_9BACI</name>
<reference evidence="2 3" key="1">
    <citation type="submission" date="2024-08" db="EMBL/GenBank/DDBJ databases">
        <title>Two novel Cytobacillus novel species.</title>
        <authorList>
            <person name="Liu G."/>
        </authorList>
    </citation>
    <scope>NUCLEOTIDE SEQUENCE [LARGE SCALE GENOMIC DNA]</scope>
    <source>
        <strain evidence="2 3">FJAT-54145</strain>
    </source>
</reference>
<dbReference type="Proteomes" id="UP001601059">
    <property type="component" value="Unassembled WGS sequence"/>
</dbReference>
<gene>
    <name evidence="2" type="ORF">ACFYKX_12955</name>
</gene>
<dbReference type="RefSeq" id="WP_389361523.1">
    <property type="nucleotide sequence ID" value="NZ_JBIACK010000005.1"/>
</dbReference>
<evidence type="ECO:0000313" key="2">
    <source>
        <dbReference type="EMBL" id="MFE8701506.1"/>
    </source>
</evidence>
<protein>
    <submittedName>
        <fullName evidence="2">Ltp family lipoprotein</fullName>
    </submittedName>
</protein>
<dbReference type="InterPro" id="IPR011434">
    <property type="entry name" value="Ltp-like_HTH"/>
</dbReference>
<evidence type="ECO:0000259" key="1">
    <source>
        <dbReference type="Pfam" id="PF07553"/>
    </source>
</evidence>
<feature type="domain" description="Putative host cell surface-exposed lipoprotein Ltp-like HTH region" evidence="1">
    <location>
        <begin position="12"/>
        <end position="30"/>
    </location>
</feature>
<comment type="caution">
    <text evidence="2">The sequence shown here is derived from an EMBL/GenBank/DDBJ whole genome shotgun (WGS) entry which is preliminary data.</text>
</comment>